<dbReference type="GO" id="GO:0007165">
    <property type="term" value="P:signal transduction"/>
    <property type="evidence" value="ECO:0007669"/>
    <property type="project" value="InterPro"/>
</dbReference>
<comment type="caution">
    <text evidence="2">The sequence shown here is derived from an EMBL/GenBank/DDBJ whole genome shotgun (WGS) entry which is preliminary data.</text>
</comment>
<dbReference type="STRING" id="1817756.A2140_06485"/>
<sequence length="180" mass="19770">MVQAHIDPIDLLRRMQQESLQHTPGLPQEVEAAVLWSGVGFRLADLHLVSPLDQVTEVLPAPSLTPVPGVKSWVKGVANIRGNLMTIVDLAQYFGKPPVFADDKARIMILSTPELHAAVLVNDVLGLRHFDEELERQDLSGIDDPVLANLTGAFLHDNVLWGVFDMKSLADSLTFRHVAA</sequence>
<dbReference type="GO" id="GO:0005829">
    <property type="term" value="C:cytosol"/>
    <property type="evidence" value="ECO:0007669"/>
    <property type="project" value="TreeGrafter"/>
</dbReference>
<dbReference type="EMBL" id="MFSQ01000142">
    <property type="protein sequence ID" value="OGI37677.1"/>
    <property type="molecule type" value="Genomic_DNA"/>
</dbReference>
<dbReference type="PROSITE" id="PS50851">
    <property type="entry name" value="CHEW"/>
    <property type="match status" value="1"/>
</dbReference>
<dbReference type="Proteomes" id="UP000178379">
    <property type="component" value="Unassembled WGS sequence"/>
</dbReference>
<feature type="domain" description="CheW-like" evidence="1">
    <location>
        <begin position="35"/>
        <end position="175"/>
    </location>
</feature>
<accession>A0A1F6SXL2</accession>
<reference evidence="2 3" key="1">
    <citation type="journal article" date="2016" name="Nat. Commun.">
        <title>Thousands of microbial genomes shed light on interconnected biogeochemical processes in an aquifer system.</title>
        <authorList>
            <person name="Anantharaman K."/>
            <person name="Brown C.T."/>
            <person name="Hug L.A."/>
            <person name="Sharon I."/>
            <person name="Castelle C.J."/>
            <person name="Probst A.J."/>
            <person name="Thomas B.C."/>
            <person name="Singh A."/>
            <person name="Wilkins M.J."/>
            <person name="Karaoz U."/>
            <person name="Brodie E.L."/>
            <person name="Williams K.H."/>
            <person name="Hubbard S.S."/>
            <person name="Banfield J.F."/>
        </authorList>
    </citation>
    <scope>NUCLEOTIDE SEQUENCE [LARGE SCALE GENOMIC DNA]</scope>
</reference>
<organism evidence="2 3">
    <name type="scientific">Candidatus Muproteobacteria bacterium RBG_16_62_13</name>
    <dbReference type="NCBI Taxonomy" id="1817756"/>
    <lineage>
        <taxon>Bacteria</taxon>
        <taxon>Pseudomonadati</taxon>
        <taxon>Pseudomonadota</taxon>
        <taxon>Candidatus Muproteobacteria</taxon>
    </lineage>
</organism>
<name>A0A1F6SXL2_9PROT</name>
<dbReference type="InterPro" id="IPR036061">
    <property type="entry name" value="CheW-like_dom_sf"/>
</dbReference>
<dbReference type="AlphaFoldDB" id="A0A1F6SXL2"/>
<dbReference type="Gene3D" id="2.40.50.180">
    <property type="entry name" value="CheA-289, Domain 4"/>
    <property type="match status" value="1"/>
</dbReference>
<gene>
    <name evidence="2" type="ORF">A2140_06485</name>
</gene>
<dbReference type="Pfam" id="PF01584">
    <property type="entry name" value="CheW"/>
    <property type="match status" value="1"/>
</dbReference>
<dbReference type="Gene3D" id="2.30.30.40">
    <property type="entry name" value="SH3 Domains"/>
    <property type="match status" value="1"/>
</dbReference>
<dbReference type="SMART" id="SM00260">
    <property type="entry name" value="CheW"/>
    <property type="match status" value="1"/>
</dbReference>
<protein>
    <recommendedName>
        <fullName evidence="1">CheW-like domain-containing protein</fullName>
    </recommendedName>
</protein>
<evidence type="ECO:0000313" key="2">
    <source>
        <dbReference type="EMBL" id="OGI37677.1"/>
    </source>
</evidence>
<dbReference type="InterPro" id="IPR002545">
    <property type="entry name" value="CheW-lke_dom"/>
</dbReference>
<dbReference type="GO" id="GO:0006935">
    <property type="term" value="P:chemotaxis"/>
    <property type="evidence" value="ECO:0007669"/>
    <property type="project" value="InterPro"/>
</dbReference>
<dbReference type="PANTHER" id="PTHR22617">
    <property type="entry name" value="CHEMOTAXIS SENSOR HISTIDINE KINASE-RELATED"/>
    <property type="match status" value="1"/>
</dbReference>
<dbReference type="InterPro" id="IPR039315">
    <property type="entry name" value="CheW"/>
</dbReference>
<dbReference type="SUPFAM" id="SSF50341">
    <property type="entry name" value="CheW-like"/>
    <property type="match status" value="1"/>
</dbReference>
<proteinExistence type="predicted"/>
<evidence type="ECO:0000313" key="3">
    <source>
        <dbReference type="Proteomes" id="UP000178379"/>
    </source>
</evidence>
<evidence type="ECO:0000259" key="1">
    <source>
        <dbReference type="PROSITE" id="PS50851"/>
    </source>
</evidence>
<dbReference type="PANTHER" id="PTHR22617:SF43">
    <property type="entry name" value="PROTEIN PILI"/>
    <property type="match status" value="1"/>
</dbReference>